<dbReference type="PANTHER" id="PTHR37817">
    <property type="entry name" value="N-ACETYLTRANSFERASE EIS"/>
    <property type="match status" value="1"/>
</dbReference>
<dbReference type="InterPro" id="IPR016181">
    <property type="entry name" value="Acyl_CoA_acyltransferase"/>
</dbReference>
<keyword evidence="3" id="KW-1185">Reference proteome</keyword>
<dbReference type="InterPro" id="IPR000182">
    <property type="entry name" value="GNAT_dom"/>
</dbReference>
<dbReference type="Gene3D" id="3.40.630.30">
    <property type="match status" value="2"/>
</dbReference>
<name>A0ABN3W0I8_9ACTN</name>
<dbReference type="CDD" id="cd04301">
    <property type="entry name" value="NAT_SF"/>
    <property type="match status" value="1"/>
</dbReference>
<dbReference type="Pfam" id="PF13527">
    <property type="entry name" value="Acetyltransf_9"/>
    <property type="match status" value="1"/>
</dbReference>
<gene>
    <name evidence="2" type="ORF">GCM10010517_42200</name>
</gene>
<accession>A0ABN3W0I8</accession>
<proteinExistence type="predicted"/>
<dbReference type="InterPro" id="IPR051554">
    <property type="entry name" value="Acetyltransferase_Eis"/>
</dbReference>
<protein>
    <recommendedName>
        <fullName evidence="1">N-acetyltransferase domain-containing protein</fullName>
    </recommendedName>
</protein>
<comment type="caution">
    <text evidence="2">The sequence shown here is derived from an EMBL/GenBank/DDBJ whole genome shotgun (WGS) entry which is preliminary data.</text>
</comment>
<evidence type="ECO:0000313" key="2">
    <source>
        <dbReference type="EMBL" id="GAA2879760.1"/>
    </source>
</evidence>
<dbReference type="EMBL" id="BAAAVI010000029">
    <property type="protein sequence ID" value="GAA2879760.1"/>
    <property type="molecule type" value="Genomic_DNA"/>
</dbReference>
<reference evidence="2 3" key="1">
    <citation type="journal article" date="2019" name="Int. J. Syst. Evol. Microbiol.">
        <title>The Global Catalogue of Microorganisms (GCM) 10K type strain sequencing project: providing services to taxonomists for standard genome sequencing and annotation.</title>
        <authorList>
            <consortium name="The Broad Institute Genomics Platform"/>
            <consortium name="The Broad Institute Genome Sequencing Center for Infectious Disease"/>
            <person name="Wu L."/>
            <person name="Ma J."/>
        </authorList>
    </citation>
    <scope>NUCLEOTIDE SEQUENCE [LARGE SCALE GENOMIC DNA]</scope>
    <source>
        <strain evidence="2 3">JCM 6242</strain>
    </source>
</reference>
<organism evidence="2 3">
    <name type="scientific">Streptosporangium fragile</name>
    <dbReference type="NCBI Taxonomy" id="46186"/>
    <lineage>
        <taxon>Bacteria</taxon>
        <taxon>Bacillati</taxon>
        <taxon>Actinomycetota</taxon>
        <taxon>Actinomycetes</taxon>
        <taxon>Streptosporangiales</taxon>
        <taxon>Streptosporangiaceae</taxon>
        <taxon>Streptosporangium</taxon>
    </lineage>
</organism>
<dbReference type="Proteomes" id="UP001500831">
    <property type="component" value="Unassembled WGS sequence"/>
</dbReference>
<dbReference type="PROSITE" id="PS51186">
    <property type="entry name" value="GNAT"/>
    <property type="match status" value="1"/>
</dbReference>
<evidence type="ECO:0000313" key="3">
    <source>
        <dbReference type="Proteomes" id="UP001500831"/>
    </source>
</evidence>
<dbReference type="RefSeq" id="WP_344974121.1">
    <property type="nucleotide sequence ID" value="NZ_BAAAVI010000029.1"/>
</dbReference>
<evidence type="ECO:0000259" key="1">
    <source>
        <dbReference type="PROSITE" id="PS51186"/>
    </source>
</evidence>
<dbReference type="PANTHER" id="PTHR37817:SF1">
    <property type="entry name" value="N-ACETYLTRANSFERASE EIS"/>
    <property type="match status" value="1"/>
</dbReference>
<feature type="domain" description="N-acetyltransferase" evidence="1">
    <location>
        <begin position="2"/>
        <end position="142"/>
    </location>
</feature>
<dbReference type="SUPFAM" id="SSF55729">
    <property type="entry name" value="Acyl-CoA N-acyltransferases (Nat)"/>
    <property type="match status" value="1"/>
</dbReference>
<sequence length="300" mass="32188">MPELRTATPADRDSLYRTWAACFDAPHIVPLYESDPGRYDRTFVAAGDDGIEAVVYYVPRRIRNASGGTDLVGGVADVATRPDARGRGHVRRLLRLAVADMTAAGCAWSLLFTGTPGVYAGSGWSVFELAYPTGVLARPAVPDPLTRVRPAGVGEWPLLAALHERHNAGRPLTTVRGPDDWKMRVPLWYGPPVELTVAELGGEPVGYLVARWHPGSVEILETAGDQAALFREVTAEAARRGVTRGSARLPADEPARAALPLLFSRTEQAVDATGMVRPILGDPAPVVGSPAAVHWPADYF</sequence>